<sequence length="227" mass="25843">MVQPHPMDAKRRYYRPFVSNDPHRKHEVFLVGINPATPISETDLSLSEYIQLLTNEDAFYGKYEELRRAQGKPAVSRTRGGINNFVKEIQIQSGKAVLETNAIPYPTPNVKELKKTPRDVIEKAEAIFYRLLMEQTPNVLLVHGKMSLKCLVNALASHQLLDDSTIDLDQPLKTIEAKAPFVEFTYPNGNKGAIFACRHFMYYGKTGESFADFRCNVIHYLNDKPVP</sequence>
<name>A0A4R6TWV1_9BACI</name>
<comment type="caution">
    <text evidence="1">The sequence shown here is derived from an EMBL/GenBank/DDBJ whole genome shotgun (WGS) entry which is preliminary data.</text>
</comment>
<dbReference type="EMBL" id="SNYJ01000031">
    <property type="protein sequence ID" value="TDQ33428.1"/>
    <property type="molecule type" value="Genomic_DNA"/>
</dbReference>
<protein>
    <submittedName>
        <fullName evidence="1">Uncharacterized protein</fullName>
    </submittedName>
</protein>
<keyword evidence="2" id="KW-1185">Reference proteome</keyword>
<accession>A0A4R6TWV1</accession>
<gene>
    <name evidence="1" type="ORF">EV213_1311</name>
</gene>
<proteinExistence type="predicted"/>
<evidence type="ECO:0000313" key="2">
    <source>
        <dbReference type="Proteomes" id="UP000295632"/>
    </source>
</evidence>
<evidence type="ECO:0000313" key="1">
    <source>
        <dbReference type="EMBL" id="TDQ33428.1"/>
    </source>
</evidence>
<dbReference type="AlphaFoldDB" id="A0A4R6TWV1"/>
<reference evidence="1 2" key="1">
    <citation type="submission" date="2019-03" db="EMBL/GenBank/DDBJ databases">
        <title>Genomic Encyclopedia of Type Strains, Phase IV (KMG-IV): sequencing the most valuable type-strain genomes for metagenomic binning, comparative biology and taxonomic classification.</title>
        <authorList>
            <person name="Goeker M."/>
        </authorList>
    </citation>
    <scope>NUCLEOTIDE SEQUENCE [LARGE SCALE GENOMIC DNA]</scope>
    <source>
        <strain evidence="1 2">DSM 28697</strain>
    </source>
</reference>
<dbReference type="RefSeq" id="WP_133582354.1">
    <property type="nucleotide sequence ID" value="NZ_SNYJ01000031.1"/>
</dbReference>
<dbReference type="Proteomes" id="UP000295632">
    <property type="component" value="Unassembled WGS sequence"/>
</dbReference>
<organism evidence="1 2">
    <name type="scientific">Aureibacillus halotolerans</name>
    <dbReference type="NCBI Taxonomy" id="1508390"/>
    <lineage>
        <taxon>Bacteria</taxon>
        <taxon>Bacillati</taxon>
        <taxon>Bacillota</taxon>
        <taxon>Bacilli</taxon>
        <taxon>Bacillales</taxon>
        <taxon>Bacillaceae</taxon>
        <taxon>Aureibacillus</taxon>
    </lineage>
</organism>
<dbReference type="OrthoDB" id="2733915at2"/>